<evidence type="ECO:0000313" key="4">
    <source>
        <dbReference type="Proteomes" id="UP001218246"/>
    </source>
</evidence>
<dbReference type="SMART" id="SM00530">
    <property type="entry name" value="HTH_XRE"/>
    <property type="match status" value="1"/>
</dbReference>
<proteinExistence type="predicted"/>
<dbReference type="RefSeq" id="WP_278018297.1">
    <property type="nucleotide sequence ID" value="NZ_JARRRY010000008.1"/>
</dbReference>
<dbReference type="Gene3D" id="1.25.40.1000">
    <property type="match status" value="1"/>
</dbReference>
<dbReference type="SUPFAM" id="SSF48452">
    <property type="entry name" value="TPR-like"/>
    <property type="match status" value="1"/>
</dbReference>
<sequence>MRTVLHQSGKLIFHKRVQQGITQEELCQGICSVSYLSKIENDKIEASELIMQLLCERLGISLSSLQNTTGEATKLLEQLHTALVYTNQEKATELYKQLQPVILQVQDAEVLNFYQLLSVRYFLLMGRMDEAICLLEECKKLSSKYSPFHNVIFHYVNGLMFCKKGEWEKGAGYFVTCEQQARAIKYSEPSIYYNLALVYSMIHNVSMSLYFVEQAIHLYSKASKFRYIIDCQVIQGINYARLKEYDKAIETYENILQAAPSFSDKEEIFARTLHNLGYLYARQGEHKKATELYLDSLRYKESHIEAYVVTMYELVKSYIELKQFPDAKVWIEKGLKASKDNTFEKRNYYLLLMLQYKYFRSSGEYKDFLEKEAIPVFKQFKDAQELKNIYIELAEYSESELEYKESNRYYKLAIAIQNR</sequence>
<feature type="repeat" description="TPR" evidence="1">
    <location>
        <begin position="229"/>
        <end position="262"/>
    </location>
</feature>
<gene>
    <name evidence="3" type="ORF">P6P90_10930</name>
</gene>
<evidence type="ECO:0000313" key="3">
    <source>
        <dbReference type="EMBL" id="MDG5754481.1"/>
    </source>
</evidence>
<feature type="repeat" description="TPR" evidence="1">
    <location>
        <begin position="270"/>
        <end position="303"/>
    </location>
</feature>
<dbReference type="Gene3D" id="1.25.40.10">
    <property type="entry name" value="Tetratricopeptide repeat domain"/>
    <property type="match status" value="1"/>
</dbReference>
<dbReference type="Pfam" id="PF13424">
    <property type="entry name" value="TPR_12"/>
    <property type="match status" value="1"/>
</dbReference>
<dbReference type="InterPro" id="IPR011990">
    <property type="entry name" value="TPR-like_helical_dom_sf"/>
</dbReference>
<dbReference type="SUPFAM" id="SSF47413">
    <property type="entry name" value="lambda repressor-like DNA-binding domains"/>
    <property type="match status" value="1"/>
</dbReference>
<evidence type="ECO:0000256" key="1">
    <source>
        <dbReference type="PROSITE-ProRule" id="PRU00339"/>
    </source>
</evidence>
<dbReference type="Gene3D" id="1.10.260.40">
    <property type="entry name" value="lambda repressor-like DNA-binding domains"/>
    <property type="match status" value="1"/>
</dbReference>
<dbReference type="InterPro" id="IPR019734">
    <property type="entry name" value="TPR_rpt"/>
</dbReference>
<dbReference type="InterPro" id="IPR001387">
    <property type="entry name" value="Cro/C1-type_HTH"/>
</dbReference>
<organism evidence="3 4">
    <name type="scientific">Ectobacillus antri</name>
    <dbReference type="NCBI Taxonomy" id="2486280"/>
    <lineage>
        <taxon>Bacteria</taxon>
        <taxon>Bacillati</taxon>
        <taxon>Bacillota</taxon>
        <taxon>Bacilli</taxon>
        <taxon>Bacillales</taxon>
        <taxon>Bacillaceae</taxon>
        <taxon>Ectobacillus</taxon>
    </lineage>
</organism>
<dbReference type="SMART" id="SM00028">
    <property type="entry name" value="TPR"/>
    <property type="match status" value="4"/>
</dbReference>
<dbReference type="EMBL" id="JARULN010000009">
    <property type="protein sequence ID" value="MDG5754481.1"/>
    <property type="molecule type" value="Genomic_DNA"/>
</dbReference>
<keyword evidence="4" id="KW-1185">Reference proteome</keyword>
<dbReference type="PROSITE" id="PS50943">
    <property type="entry name" value="HTH_CROC1"/>
    <property type="match status" value="1"/>
</dbReference>
<accession>A0ABT6H7N6</accession>
<dbReference type="Pfam" id="PF01381">
    <property type="entry name" value="HTH_3"/>
    <property type="match status" value="1"/>
</dbReference>
<evidence type="ECO:0000259" key="2">
    <source>
        <dbReference type="PROSITE" id="PS50943"/>
    </source>
</evidence>
<keyword evidence="1" id="KW-0802">TPR repeat</keyword>
<name>A0ABT6H7N6_9BACI</name>
<reference evidence="3 4" key="1">
    <citation type="submission" date="2023-04" db="EMBL/GenBank/DDBJ databases">
        <title>Ectobacillus antri isolated from activated sludge.</title>
        <authorList>
            <person name="Yan P."/>
            <person name="Liu X."/>
        </authorList>
    </citation>
    <scope>NUCLEOTIDE SEQUENCE [LARGE SCALE GENOMIC DNA]</scope>
    <source>
        <strain evidence="3 4">C18H</strain>
    </source>
</reference>
<comment type="caution">
    <text evidence="3">The sequence shown here is derived from an EMBL/GenBank/DDBJ whole genome shotgun (WGS) entry which is preliminary data.</text>
</comment>
<dbReference type="CDD" id="cd00093">
    <property type="entry name" value="HTH_XRE"/>
    <property type="match status" value="1"/>
</dbReference>
<protein>
    <submittedName>
        <fullName evidence="3">Tetratricopeptide repeat protein</fullName>
    </submittedName>
</protein>
<feature type="domain" description="HTH cro/C1-type" evidence="2">
    <location>
        <begin position="16"/>
        <end position="65"/>
    </location>
</feature>
<dbReference type="InterPro" id="IPR010982">
    <property type="entry name" value="Lambda_DNA-bd_dom_sf"/>
</dbReference>
<dbReference type="PROSITE" id="PS50005">
    <property type="entry name" value="TPR"/>
    <property type="match status" value="2"/>
</dbReference>
<dbReference type="Proteomes" id="UP001218246">
    <property type="component" value="Unassembled WGS sequence"/>
</dbReference>